<keyword evidence="2" id="KW-1133">Transmembrane helix</keyword>
<sequence length="537" mass="60410">MSANEVDWKRQKVEDHKFDFIDVEDYVDSSWWRQVKYSVVFIVVIKGILIYCADVWTAVNLILATNLQQIAPGVGKNETISGIEGLDIDLNVYKWIFMSCIVLSFVLLAWDIKRAVEVIKSRDISYAFTSMIASRYYCITSYAHFCLFEKIHQSKKSIDEVAFFCFFTFRGWKRLLFADAPRQVINAYLLYNIFFSDKSFSWKHVWATSDDTSKKFSIGVMMFTVTMFTLSILYMLVAVFLYIPLVLHIRGNLKEYCCHKIDKRIDEIVKKKARSRAQEAAKNGGDLPKATLPNIGLIEGSGRSSPAPGAGPRPAYANYKPPGSPQMRKNMPLPNDPYRRQHTPQHPPRAYSPAPPARCYTPTLDDDIEHRPLKHDNHQQHYHNRNMRQQGYDYADDRSEISDVQSGVSGSHMGTPRTPANNYHRRHPSESSTVISGSNQGSVVNGYGSPARGVPAGQPRPYYAETVMMTDMSGRGQQAPPYGAAYQDPYQSPGRVTGLGGGVGPRPGGSVVGGGSTISGPTYSQQQRSRMQQPTYY</sequence>
<reference evidence="3" key="1">
    <citation type="journal article" date="2020" name="Fungal Divers.">
        <title>Resolving the Mortierellaceae phylogeny through synthesis of multi-gene phylogenetics and phylogenomics.</title>
        <authorList>
            <person name="Vandepol N."/>
            <person name="Liber J."/>
            <person name="Desiro A."/>
            <person name="Na H."/>
            <person name="Kennedy M."/>
            <person name="Barry K."/>
            <person name="Grigoriev I.V."/>
            <person name="Miller A.N."/>
            <person name="O'Donnell K."/>
            <person name="Stajich J.E."/>
            <person name="Bonito G."/>
        </authorList>
    </citation>
    <scope>NUCLEOTIDE SEQUENCE</scope>
    <source>
        <strain evidence="3">BC1065</strain>
    </source>
</reference>
<feature type="compositionally biased region" description="Low complexity" evidence="1">
    <location>
        <begin position="300"/>
        <end position="315"/>
    </location>
</feature>
<dbReference type="OrthoDB" id="2128042at2759"/>
<dbReference type="EMBL" id="JAAAJB010000229">
    <property type="protein sequence ID" value="KAG0261030.1"/>
    <property type="molecule type" value="Genomic_DNA"/>
</dbReference>
<evidence type="ECO:0000313" key="3">
    <source>
        <dbReference type="EMBL" id="KAG0261030.1"/>
    </source>
</evidence>
<keyword evidence="4" id="KW-1185">Reference proteome</keyword>
<dbReference type="InterPro" id="IPR031606">
    <property type="entry name" value="Kch1/2"/>
</dbReference>
<dbReference type="PANTHER" id="PTHR36424:SF1">
    <property type="entry name" value="LOW AFFINITY K(+) TRANSPORTER 1-RELATED"/>
    <property type="match status" value="1"/>
</dbReference>
<evidence type="ECO:0000256" key="2">
    <source>
        <dbReference type="SAM" id="Phobius"/>
    </source>
</evidence>
<proteinExistence type="predicted"/>
<feature type="transmembrane region" description="Helical" evidence="2">
    <location>
        <begin position="92"/>
        <end position="112"/>
    </location>
</feature>
<dbReference type="GO" id="GO:0015079">
    <property type="term" value="F:potassium ion transmembrane transporter activity"/>
    <property type="evidence" value="ECO:0007669"/>
    <property type="project" value="InterPro"/>
</dbReference>
<keyword evidence="2" id="KW-0472">Membrane</keyword>
<protein>
    <recommendedName>
        <fullName evidence="5">Vacuolar membrane protein</fullName>
    </recommendedName>
</protein>
<dbReference type="GO" id="GO:0005886">
    <property type="term" value="C:plasma membrane"/>
    <property type="evidence" value="ECO:0007669"/>
    <property type="project" value="InterPro"/>
</dbReference>
<evidence type="ECO:0000256" key="1">
    <source>
        <dbReference type="SAM" id="MobiDB-lite"/>
    </source>
</evidence>
<name>A0A9P6Q6J0_9FUNG</name>
<feature type="region of interest" description="Disordered" evidence="1">
    <location>
        <begin position="404"/>
        <end position="439"/>
    </location>
</feature>
<gene>
    <name evidence="3" type="ORF">DFQ27_003172</name>
</gene>
<accession>A0A9P6Q6J0</accession>
<feature type="compositionally biased region" description="Polar residues" evidence="1">
    <location>
        <begin position="522"/>
        <end position="537"/>
    </location>
</feature>
<dbReference type="AlphaFoldDB" id="A0A9P6Q6J0"/>
<feature type="transmembrane region" description="Helical" evidence="2">
    <location>
        <begin position="220"/>
        <end position="243"/>
    </location>
</feature>
<keyword evidence="2" id="KW-0812">Transmembrane</keyword>
<evidence type="ECO:0008006" key="5">
    <source>
        <dbReference type="Google" id="ProtNLM"/>
    </source>
</evidence>
<evidence type="ECO:0000313" key="4">
    <source>
        <dbReference type="Proteomes" id="UP000807716"/>
    </source>
</evidence>
<feature type="compositionally biased region" description="Polar residues" evidence="1">
    <location>
        <begin position="430"/>
        <end position="439"/>
    </location>
</feature>
<comment type="caution">
    <text evidence="3">The sequence shown here is derived from an EMBL/GenBank/DDBJ whole genome shotgun (WGS) entry which is preliminary data.</text>
</comment>
<dbReference type="Pfam" id="PF16944">
    <property type="entry name" value="KCH"/>
    <property type="match status" value="1"/>
</dbReference>
<feature type="compositionally biased region" description="Gly residues" evidence="1">
    <location>
        <begin position="497"/>
        <end position="517"/>
    </location>
</feature>
<feature type="transmembrane region" description="Helical" evidence="2">
    <location>
        <begin position="39"/>
        <end position="59"/>
    </location>
</feature>
<dbReference type="PANTHER" id="PTHR36424">
    <property type="entry name" value="PHEROMONE-REGULATED MEMBRANE PROTEIN 6"/>
    <property type="match status" value="1"/>
</dbReference>
<feature type="region of interest" description="Disordered" evidence="1">
    <location>
        <begin position="484"/>
        <end position="537"/>
    </location>
</feature>
<dbReference type="Proteomes" id="UP000807716">
    <property type="component" value="Unassembled WGS sequence"/>
</dbReference>
<feature type="region of interest" description="Disordered" evidence="1">
    <location>
        <begin position="277"/>
        <end position="357"/>
    </location>
</feature>
<organism evidence="3 4">
    <name type="scientific">Actinomortierella ambigua</name>
    <dbReference type="NCBI Taxonomy" id="1343610"/>
    <lineage>
        <taxon>Eukaryota</taxon>
        <taxon>Fungi</taxon>
        <taxon>Fungi incertae sedis</taxon>
        <taxon>Mucoromycota</taxon>
        <taxon>Mortierellomycotina</taxon>
        <taxon>Mortierellomycetes</taxon>
        <taxon>Mortierellales</taxon>
        <taxon>Mortierellaceae</taxon>
        <taxon>Actinomortierella</taxon>
    </lineage>
</organism>